<dbReference type="OrthoDB" id="1930532at2"/>
<organism evidence="1 2">
    <name type="scientific">Clostridium niameyense</name>
    <dbReference type="NCBI Taxonomy" id="1622073"/>
    <lineage>
        <taxon>Bacteria</taxon>
        <taxon>Bacillati</taxon>
        <taxon>Bacillota</taxon>
        <taxon>Clostridia</taxon>
        <taxon>Eubacteriales</taxon>
        <taxon>Clostridiaceae</taxon>
        <taxon>Clostridium</taxon>
    </lineage>
</organism>
<dbReference type="AlphaFoldDB" id="A0A6M0RCI0"/>
<keyword evidence="2" id="KW-1185">Reference proteome</keyword>
<comment type="caution">
    <text evidence="1">The sequence shown here is derived from an EMBL/GenBank/DDBJ whole genome shotgun (WGS) entry which is preliminary data.</text>
</comment>
<sequence>MSYFDNSNDKYSNIIKLLCKYKGISDEDLIKIMKDEDCRYLLFLLIRKYNCINMKRLSKDFKIESYNHLCDNLERAEEMLLLDRKIRDMFFEAGDIIDNTK</sequence>
<proteinExistence type="predicted"/>
<evidence type="ECO:0000313" key="1">
    <source>
        <dbReference type="EMBL" id="NEZ47410.1"/>
    </source>
</evidence>
<gene>
    <name evidence="1" type="ORF">FDF74_09410</name>
</gene>
<protein>
    <recommendedName>
        <fullName evidence="3">Ribose-5-phosphate isomerase</fullName>
    </recommendedName>
</protein>
<dbReference type="EMBL" id="SXDP01000007">
    <property type="protein sequence ID" value="NEZ47410.1"/>
    <property type="molecule type" value="Genomic_DNA"/>
</dbReference>
<dbReference type="Proteomes" id="UP000473885">
    <property type="component" value="Unassembled WGS sequence"/>
</dbReference>
<name>A0A6M0RCI0_9CLOT</name>
<evidence type="ECO:0008006" key="3">
    <source>
        <dbReference type="Google" id="ProtNLM"/>
    </source>
</evidence>
<accession>A0A6M0RCI0</accession>
<reference evidence="1 2" key="1">
    <citation type="submission" date="2019-04" db="EMBL/GenBank/DDBJ databases">
        <title>Genome sequencing of Clostridium botulinum Groups I-IV and Clostridium butyricum.</title>
        <authorList>
            <person name="Brunt J."/>
            <person name="Van Vliet A.H.M."/>
            <person name="Stringer S.C."/>
            <person name="Carter A.T."/>
            <person name="Peck M.W."/>
        </authorList>
    </citation>
    <scope>NUCLEOTIDE SEQUENCE [LARGE SCALE GENOMIC DNA]</scope>
    <source>
        <strain evidence="1 2">IFR 18/094</strain>
    </source>
</reference>
<evidence type="ECO:0000313" key="2">
    <source>
        <dbReference type="Proteomes" id="UP000473885"/>
    </source>
</evidence>